<dbReference type="RefSeq" id="WP_226807754.1">
    <property type="nucleotide sequence ID" value="NZ_JAJBNW010000015.1"/>
</dbReference>
<dbReference type="EMBL" id="JAKNID010000020">
    <property type="protein sequence ID" value="MCG4565099.1"/>
    <property type="molecule type" value="Genomic_DNA"/>
</dbReference>
<evidence type="ECO:0000313" key="1">
    <source>
        <dbReference type="EMBL" id="MCG4565099.1"/>
    </source>
</evidence>
<gene>
    <name evidence="1" type="ORF">L0P62_06525</name>
</gene>
<dbReference type="AlphaFoldDB" id="A0A9Q4ABZ4"/>
<proteinExistence type="predicted"/>
<dbReference type="Proteomes" id="UP001108123">
    <property type="component" value="Unassembled WGS sequence"/>
</dbReference>
<reference evidence="1" key="1">
    <citation type="submission" date="2022-01" db="EMBL/GenBank/DDBJ databases">
        <title>Collection of gut derived symbiotic bacterial strains cultured from healthy donors.</title>
        <authorList>
            <person name="Lin H."/>
            <person name="Kohout C."/>
            <person name="Waligurski E."/>
            <person name="Pamer E.G."/>
        </authorList>
    </citation>
    <scope>NUCLEOTIDE SEQUENCE</scope>
    <source>
        <strain evidence="1">MSK.14.39</strain>
    </source>
</reference>
<evidence type="ECO:0000313" key="2">
    <source>
        <dbReference type="Proteomes" id="UP001108123"/>
    </source>
</evidence>
<name>A0A9Q4ABZ4_9FIRM</name>
<organism evidence="1 2">
    <name type="scientific">Anaerosalibacter bizertensis</name>
    <dbReference type="NCBI Taxonomy" id="932217"/>
    <lineage>
        <taxon>Bacteria</taxon>
        <taxon>Bacillati</taxon>
        <taxon>Bacillota</taxon>
        <taxon>Tissierellia</taxon>
        <taxon>Tissierellales</taxon>
        <taxon>Sporanaerobacteraceae</taxon>
        <taxon>Anaerosalibacter</taxon>
    </lineage>
</organism>
<keyword evidence="2" id="KW-1185">Reference proteome</keyword>
<protein>
    <submittedName>
        <fullName evidence="1">Uncharacterized protein</fullName>
    </submittedName>
</protein>
<accession>A0A9Q4ABZ4</accession>
<comment type="caution">
    <text evidence="1">The sequence shown here is derived from an EMBL/GenBank/DDBJ whole genome shotgun (WGS) entry which is preliminary data.</text>
</comment>
<sequence length="304" mass="36409">MKKFNLEDWDIEPELDVNKDDFVYGNYVEWDRFRDENEENLIDYFEIYLPWSKKLNISEYIEFIRQDFFIKTDLLDKYEFNKLLICKQGTNVSNLQIQFIDQGDIDSSSLISDIFDYYGVPTGTEYEQELPEELQYWYNQFDEDYEYEYYKSHPLKINDYKQTVSEIQIKIGKNEDELVKKSLILALLIVSESLFKSIISNSLPEEKNISDFSKKIIDDYINQKLKKDNSRRELFKIIFSVDTAPKQNWIELRNSLAHDIKASELTEDEIKYSDSKGNICSYEIEELFKELFQFAEELEDIINK</sequence>